<sequence length="533" mass="59898">MATFDVKAIQIGGTPLNLDDWIDYRYLSFEDCQTAVIKDQPVFKNGRVTPKFYDCRYLIPADSPVVRNLEWLRHLPANGIVLADSVAIPAAQQRLTEQLNVQRVSFADRQQLAQTLKLNFFTGQYGFQFQTEHLQVAPSYLGVVKKRGIEKTIFAGPFTDQMQWLGSFNFPYFAKAATQWEILAEVGVTGNVDLELRMTLLATNSQYEDQQMCFSLKQLLSGAIVLPPFMKTGYNVTFSLYGCGKGTVEVGTIFFRQSHNGRGAMMIGGQAVIDPNDMNRSWLMYFDAGDLRPPLNVYFSGNRADDGFEGNFMMRRLGAPYILVSDQRFTGGGFYVGNQKFAHALVQYIQDKLALLGFTSDQLIMSGVSMGTYGSEYYAADLKPHAIIAGKQLAGLGRIATNNRIKRPDDFDNGLDILSGVTGGLTDEDVDKGDHILVDHMATGDLSHTKFAITYMKNDDYDDEGFKTISQFLWKNYPGLNFRHKGLIGRHIDQPGAMFQWFLDQYKDIMVHDFGRTEMAADELNYIPGEEND</sequence>
<evidence type="ECO:0000313" key="3">
    <source>
        <dbReference type="Proteomes" id="UP000051645"/>
    </source>
</evidence>
<name>A0A0R2FRK5_9LACO</name>
<dbReference type="PATRIC" id="fig|81857.3.peg.1930"/>
<dbReference type="Proteomes" id="UP000051645">
    <property type="component" value="Unassembled WGS sequence"/>
</dbReference>
<accession>A0A0R2FRK5</accession>
<dbReference type="ESTHER" id="9laco-a0a0r2frk5">
    <property type="family name" value="Asp2"/>
</dbReference>
<reference evidence="3 4" key="1">
    <citation type="journal article" date="2015" name="Genome Announc.">
        <title>Expanding the biotechnology potential of lactobacilli through comparative genomics of 213 strains and associated genera.</title>
        <authorList>
            <person name="Sun Z."/>
            <person name="Harris H.M."/>
            <person name="McCann A."/>
            <person name="Guo C."/>
            <person name="Argimon S."/>
            <person name="Zhang W."/>
            <person name="Yang X."/>
            <person name="Jeffery I.B."/>
            <person name="Cooney J.C."/>
            <person name="Kagawa T.F."/>
            <person name="Liu W."/>
            <person name="Song Y."/>
            <person name="Salvetti E."/>
            <person name="Wrobel A."/>
            <person name="Rasinkangas P."/>
            <person name="Parkhill J."/>
            <person name="Rea M.C."/>
            <person name="O'Sullivan O."/>
            <person name="Ritari J."/>
            <person name="Douillard F.P."/>
            <person name="Paul Ross R."/>
            <person name="Yang R."/>
            <person name="Briner A.E."/>
            <person name="Felis G.E."/>
            <person name="de Vos W.M."/>
            <person name="Barrangou R."/>
            <person name="Klaenhammer T.R."/>
            <person name="Caufield P.W."/>
            <person name="Cui Y."/>
            <person name="Zhang H."/>
            <person name="O'Toole P.W."/>
        </authorList>
    </citation>
    <scope>NUCLEOTIDE SEQUENCE [LARGE SCALE GENOMIC DNA]</scope>
    <source>
        <strain evidence="1 4">ATCC BAA-66</strain>
        <strain evidence="2 3">DSM 13344</strain>
    </source>
</reference>
<dbReference type="AlphaFoldDB" id="A0A0R2FRK5"/>
<protein>
    <recommendedName>
        <fullName evidence="5">Accessory secretory protein Asp2</fullName>
    </recommendedName>
</protein>
<evidence type="ECO:0000313" key="4">
    <source>
        <dbReference type="Proteomes" id="UP000051751"/>
    </source>
</evidence>
<evidence type="ECO:0000313" key="2">
    <source>
        <dbReference type="EMBL" id="KRN30343.1"/>
    </source>
</evidence>
<dbReference type="EMBL" id="JQAZ01000007">
    <property type="protein sequence ID" value="KRN30343.1"/>
    <property type="molecule type" value="Genomic_DNA"/>
</dbReference>
<evidence type="ECO:0000313" key="1">
    <source>
        <dbReference type="EMBL" id="KRN27692.1"/>
    </source>
</evidence>
<dbReference type="InterPro" id="IPR022267">
    <property type="entry name" value="Asp2"/>
</dbReference>
<evidence type="ECO:0008006" key="5">
    <source>
        <dbReference type="Google" id="ProtNLM"/>
    </source>
</evidence>
<organism evidence="1 4">
    <name type="scientific">Lactobacillus selangorensis</name>
    <dbReference type="NCBI Taxonomy" id="81857"/>
    <lineage>
        <taxon>Bacteria</taxon>
        <taxon>Bacillati</taxon>
        <taxon>Bacillota</taxon>
        <taxon>Bacilli</taxon>
        <taxon>Lactobacillales</taxon>
        <taxon>Lactobacillaceae</taxon>
        <taxon>Lactobacillus</taxon>
    </lineage>
</organism>
<dbReference type="NCBIfam" id="TIGR03712">
    <property type="entry name" value="acc_sec_asp2"/>
    <property type="match status" value="1"/>
</dbReference>
<dbReference type="Proteomes" id="UP000051751">
    <property type="component" value="Unassembled WGS sequence"/>
</dbReference>
<dbReference type="EMBL" id="JQAT01000006">
    <property type="protein sequence ID" value="KRN27692.1"/>
    <property type="molecule type" value="Genomic_DNA"/>
</dbReference>
<proteinExistence type="predicted"/>
<dbReference type="RefSeq" id="WP_057770850.1">
    <property type="nucleotide sequence ID" value="NZ_JQAT01000006.1"/>
</dbReference>
<dbReference type="STRING" id="81857.IV38_GL001905"/>
<keyword evidence="3" id="KW-1185">Reference proteome</keyword>
<dbReference type="InterPro" id="IPR029058">
    <property type="entry name" value="AB_hydrolase_fold"/>
</dbReference>
<dbReference type="SUPFAM" id="SSF53474">
    <property type="entry name" value="alpha/beta-Hydrolases"/>
    <property type="match status" value="1"/>
</dbReference>
<dbReference type="GO" id="GO:0015031">
    <property type="term" value="P:protein transport"/>
    <property type="evidence" value="ECO:0007669"/>
    <property type="project" value="InterPro"/>
</dbReference>
<gene>
    <name evidence="1" type="ORF">IV38_GL001905</name>
    <name evidence="2" type="ORF">IV40_GL001932</name>
</gene>
<comment type="caution">
    <text evidence="1">The sequence shown here is derived from an EMBL/GenBank/DDBJ whole genome shotgun (WGS) entry which is preliminary data.</text>
</comment>
<dbReference type="Pfam" id="PF16929">
    <property type="entry name" value="Asp2"/>
    <property type="match status" value="1"/>
</dbReference>